<accession>A0A517NPJ3</accession>
<keyword evidence="2" id="KW-0812">Transmembrane</keyword>
<keyword evidence="2" id="KW-0472">Membrane</keyword>
<dbReference type="RefSeq" id="WP_145416486.1">
    <property type="nucleotide sequence ID" value="NZ_CP036526.1"/>
</dbReference>
<feature type="transmembrane region" description="Helical" evidence="2">
    <location>
        <begin position="276"/>
        <end position="306"/>
    </location>
</feature>
<evidence type="ECO:0000313" key="3">
    <source>
        <dbReference type="EMBL" id="QDT09043.1"/>
    </source>
</evidence>
<organism evidence="3 4">
    <name type="scientific">Stieleria marina</name>
    <dbReference type="NCBI Taxonomy" id="1930275"/>
    <lineage>
        <taxon>Bacteria</taxon>
        <taxon>Pseudomonadati</taxon>
        <taxon>Planctomycetota</taxon>
        <taxon>Planctomycetia</taxon>
        <taxon>Pirellulales</taxon>
        <taxon>Pirellulaceae</taxon>
        <taxon>Stieleria</taxon>
    </lineage>
</organism>
<dbReference type="EMBL" id="CP036526">
    <property type="protein sequence ID" value="QDT09043.1"/>
    <property type="molecule type" value="Genomic_DNA"/>
</dbReference>
<evidence type="ECO:0000313" key="4">
    <source>
        <dbReference type="Proteomes" id="UP000319817"/>
    </source>
</evidence>
<feature type="region of interest" description="Disordered" evidence="1">
    <location>
        <begin position="1"/>
        <end position="21"/>
    </location>
</feature>
<reference evidence="3 4" key="1">
    <citation type="submission" date="2019-02" db="EMBL/GenBank/DDBJ databases">
        <title>Deep-cultivation of Planctomycetes and their phenomic and genomic characterization uncovers novel biology.</title>
        <authorList>
            <person name="Wiegand S."/>
            <person name="Jogler M."/>
            <person name="Boedeker C."/>
            <person name="Pinto D."/>
            <person name="Vollmers J."/>
            <person name="Rivas-Marin E."/>
            <person name="Kohn T."/>
            <person name="Peeters S.H."/>
            <person name="Heuer A."/>
            <person name="Rast P."/>
            <person name="Oberbeckmann S."/>
            <person name="Bunk B."/>
            <person name="Jeske O."/>
            <person name="Meyerdierks A."/>
            <person name="Storesund J.E."/>
            <person name="Kallscheuer N."/>
            <person name="Luecker S."/>
            <person name="Lage O.M."/>
            <person name="Pohl T."/>
            <person name="Merkel B.J."/>
            <person name="Hornburger P."/>
            <person name="Mueller R.-W."/>
            <person name="Bruemmer F."/>
            <person name="Labrenz M."/>
            <person name="Spormann A.M."/>
            <person name="Op den Camp H."/>
            <person name="Overmann J."/>
            <person name="Amann R."/>
            <person name="Jetten M.S.M."/>
            <person name="Mascher T."/>
            <person name="Medema M.H."/>
            <person name="Devos D.P."/>
            <person name="Kaster A.-K."/>
            <person name="Ovreas L."/>
            <person name="Rohde M."/>
            <person name="Galperin M.Y."/>
            <person name="Jogler C."/>
        </authorList>
    </citation>
    <scope>NUCLEOTIDE SEQUENCE [LARGE SCALE GENOMIC DNA]</scope>
    <source>
        <strain evidence="3 4">K23_9</strain>
    </source>
</reference>
<feature type="transmembrane region" description="Helical" evidence="2">
    <location>
        <begin position="326"/>
        <end position="349"/>
    </location>
</feature>
<evidence type="ECO:0000256" key="1">
    <source>
        <dbReference type="SAM" id="MobiDB-lite"/>
    </source>
</evidence>
<dbReference type="Proteomes" id="UP000319817">
    <property type="component" value="Chromosome"/>
</dbReference>
<feature type="transmembrane region" description="Helical" evidence="2">
    <location>
        <begin position="55"/>
        <end position="75"/>
    </location>
</feature>
<name>A0A517NPJ3_9BACT</name>
<sequence length="379" mass="41040">MLSSNSNDSPDDVASQANSTDQVHRGYDFETGFLSRAREWTDLLPWLRLVRTMRVAASPPLVLLVALTFAIWLAGHSNWFDPSFGPEVGDQSAMLQSSSFQAAPQSLPIASSIDRAELPIRMMIPTRVFDSIAEGFGWQTIAAIFWALFVWMPVTLLLVRQGALLTAGRPMMGIVDGLKHAVRRFPYAFVIAFVPLVCVLFIAIGIALLGWLGRIHDWIAMVAALPIALVGILCGLLAFGANVAVPLGWASLVNEKDADPLDSLSRGYEYLYRRPLHLVVACFVATVILMLIALVAGGIAMAASTITTSALELAGASTHSVTGVQFLLACFPTVVTLTLFWALVGGVYLMMRREAGGQEIEDIWVAPLPTPLPLPKLPN</sequence>
<evidence type="ECO:0000256" key="2">
    <source>
        <dbReference type="SAM" id="Phobius"/>
    </source>
</evidence>
<feature type="transmembrane region" description="Helical" evidence="2">
    <location>
        <begin position="218"/>
        <end position="239"/>
    </location>
</feature>
<keyword evidence="2" id="KW-1133">Transmembrane helix</keyword>
<keyword evidence="4" id="KW-1185">Reference proteome</keyword>
<protein>
    <submittedName>
        <fullName evidence="3">Uncharacterized protein</fullName>
    </submittedName>
</protein>
<feature type="transmembrane region" description="Helical" evidence="2">
    <location>
        <begin position="136"/>
        <end position="159"/>
    </location>
</feature>
<dbReference type="AlphaFoldDB" id="A0A517NPJ3"/>
<proteinExistence type="predicted"/>
<feature type="transmembrane region" description="Helical" evidence="2">
    <location>
        <begin position="187"/>
        <end position="212"/>
    </location>
</feature>
<dbReference type="OrthoDB" id="253333at2"/>
<gene>
    <name evidence="3" type="ORF">K239x_09860</name>
</gene>